<dbReference type="EMBL" id="BAET01000006">
    <property type="protein sequence ID" value="GAB54512.1"/>
    <property type="molecule type" value="Genomic_DNA"/>
</dbReference>
<dbReference type="InterPro" id="IPR051054">
    <property type="entry name" value="SorC_transcr_regulators"/>
</dbReference>
<evidence type="ECO:0000256" key="3">
    <source>
        <dbReference type="ARBA" id="ARBA00023125"/>
    </source>
</evidence>
<dbReference type="Pfam" id="PF13412">
    <property type="entry name" value="HTH_24"/>
    <property type="match status" value="1"/>
</dbReference>
<evidence type="ECO:0000256" key="2">
    <source>
        <dbReference type="ARBA" id="ARBA00023015"/>
    </source>
</evidence>
<dbReference type="PANTHER" id="PTHR34294:SF1">
    <property type="entry name" value="TRANSCRIPTIONAL REGULATOR LSRR"/>
    <property type="match status" value="1"/>
</dbReference>
<dbReference type="AlphaFoldDB" id="H5T871"/>
<name>H5T871_9ALTE</name>
<evidence type="ECO:0000256" key="4">
    <source>
        <dbReference type="ARBA" id="ARBA00023163"/>
    </source>
</evidence>
<dbReference type="Pfam" id="PF04198">
    <property type="entry name" value="Sugar-bind"/>
    <property type="match status" value="1"/>
</dbReference>
<dbReference type="InterPro" id="IPR036390">
    <property type="entry name" value="WH_DNA-bd_sf"/>
</dbReference>
<dbReference type="SUPFAM" id="SSF46785">
    <property type="entry name" value="Winged helix' DNA-binding domain"/>
    <property type="match status" value="1"/>
</dbReference>
<reference evidence="6 7" key="1">
    <citation type="journal article" date="2012" name="J. Bacteriol.">
        <title>Genome sequence of proteorhodopsin-containing sea ice bacterium Glaciecola punicea ACAM 611T.</title>
        <authorList>
            <person name="Qin Q.-L."/>
            <person name="Xie B.-B."/>
            <person name="Shu Y.-L."/>
            <person name="Rong J.-C."/>
            <person name="Zhao D.-L."/>
            <person name="Zhang X.-Y."/>
            <person name="Chen X.-L."/>
            <person name="Zhou B.-C."/>
            <person name="Zhanga Y.-Z."/>
        </authorList>
    </citation>
    <scope>NUCLEOTIDE SEQUENCE [LARGE SCALE GENOMIC DNA]</scope>
    <source>
        <strain evidence="6 7">ACAM 611</strain>
    </source>
</reference>
<dbReference type="RefSeq" id="WP_006002822.1">
    <property type="nucleotide sequence ID" value="NZ_BAET01000006.1"/>
</dbReference>
<proteinExistence type="inferred from homology"/>
<dbReference type="Proteomes" id="UP000053586">
    <property type="component" value="Unassembled WGS sequence"/>
</dbReference>
<evidence type="ECO:0000259" key="5">
    <source>
        <dbReference type="Pfam" id="PF04198"/>
    </source>
</evidence>
<dbReference type="STRING" id="56804.BAE46_12950"/>
<dbReference type="eggNOG" id="COG2390">
    <property type="taxonomic scope" value="Bacteria"/>
</dbReference>
<dbReference type="InterPro" id="IPR037171">
    <property type="entry name" value="NagB/RpiA_transferase-like"/>
</dbReference>
<evidence type="ECO:0000313" key="6">
    <source>
        <dbReference type="EMBL" id="GAB54512.1"/>
    </source>
</evidence>
<dbReference type="OrthoDB" id="7065657at2"/>
<evidence type="ECO:0000313" key="7">
    <source>
        <dbReference type="Proteomes" id="UP000053586"/>
    </source>
</evidence>
<keyword evidence="2" id="KW-0805">Transcription regulation</keyword>
<comment type="caution">
    <text evidence="6">The sequence shown here is derived from an EMBL/GenBank/DDBJ whole genome shotgun (WGS) entry which is preliminary data.</text>
</comment>
<dbReference type="InterPro" id="IPR007324">
    <property type="entry name" value="Sugar-bd_dom_put"/>
</dbReference>
<gene>
    <name evidence="6" type="primary">lsrR</name>
    <name evidence="6" type="ORF">GPUN_0365</name>
</gene>
<organism evidence="6 7">
    <name type="scientific">Glaciecola punicea ACAM 611</name>
    <dbReference type="NCBI Taxonomy" id="1121923"/>
    <lineage>
        <taxon>Bacteria</taxon>
        <taxon>Pseudomonadati</taxon>
        <taxon>Pseudomonadota</taxon>
        <taxon>Gammaproteobacteria</taxon>
        <taxon>Alteromonadales</taxon>
        <taxon>Alteromonadaceae</taxon>
        <taxon>Glaciecola</taxon>
    </lineage>
</organism>
<accession>H5T871</accession>
<sequence length="310" mass="33946">MNNSEAQVLKAASLYYLNGLTQDQIAKQFGLSRPTIIRMLKRALDAGYVEIKLTRKLPHNIELENLIYAKYSIYGINQLVVVDSDNEDPKKACAKATAEYLKKHLKSKHILGVGWSSTLSYLNDYMSKGKYSPERIVQLGGYLGGLGKSSAQHISIGLGSILEVPVETLPVPILLKNKELRDALLSDASVAQTMDWVSKCNMGIVGIGVTTRQSALVKHRYISDEEMAEVHTNGAVGEVLSHYFTAHGVELDTPWKNRMVTVDVKVMKNINNLIGVAAGAEKANSVKSVLRCGVLNTLIVDVPLAEAILK</sequence>
<feature type="domain" description="Sugar-binding" evidence="5">
    <location>
        <begin position="59"/>
        <end position="310"/>
    </location>
</feature>
<dbReference type="Gene3D" id="1.10.10.60">
    <property type="entry name" value="Homeodomain-like"/>
    <property type="match status" value="1"/>
</dbReference>
<dbReference type="GO" id="GO:0030246">
    <property type="term" value="F:carbohydrate binding"/>
    <property type="evidence" value="ECO:0007669"/>
    <property type="project" value="InterPro"/>
</dbReference>
<keyword evidence="4" id="KW-0804">Transcription</keyword>
<dbReference type="GO" id="GO:0003677">
    <property type="term" value="F:DNA binding"/>
    <property type="evidence" value="ECO:0007669"/>
    <property type="project" value="UniProtKB-KW"/>
</dbReference>
<comment type="similarity">
    <text evidence="1">Belongs to the SorC transcriptional regulatory family.</text>
</comment>
<dbReference type="SUPFAM" id="SSF100950">
    <property type="entry name" value="NagB/RpiA/CoA transferase-like"/>
    <property type="match status" value="1"/>
</dbReference>
<keyword evidence="3" id="KW-0238">DNA-binding</keyword>
<keyword evidence="7" id="KW-1185">Reference proteome</keyword>
<dbReference type="PANTHER" id="PTHR34294">
    <property type="entry name" value="TRANSCRIPTIONAL REGULATOR-RELATED"/>
    <property type="match status" value="1"/>
</dbReference>
<dbReference type="Gene3D" id="3.40.50.1360">
    <property type="match status" value="1"/>
</dbReference>
<reference evidence="6 7" key="2">
    <citation type="journal article" date="2017" name="Antonie Van Leeuwenhoek">
        <title>Rhizobium rhizosphaerae sp. nov., a novel species isolated from rice rhizosphere.</title>
        <authorList>
            <person name="Zhao J.J."/>
            <person name="Zhang J."/>
            <person name="Zhang R.J."/>
            <person name="Zhang C.W."/>
            <person name="Yin H.Q."/>
            <person name="Zhang X.X."/>
        </authorList>
    </citation>
    <scope>NUCLEOTIDE SEQUENCE [LARGE SCALE GENOMIC DNA]</scope>
    <source>
        <strain evidence="6 7">ACAM 611</strain>
    </source>
</reference>
<protein>
    <submittedName>
        <fullName evidence="6">Lsr operon transcriptional repressor</fullName>
    </submittedName>
</protein>
<evidence type="ECO:0000256" key="1">
    <source>
        <dbReference type="ARBA" id="ARBA00010466"/>
    </source>
</evidence>